<gene>
    <name evidence="2" type="ORF">C882_0399</name>
</gene>
<dbReference type="RefSeq" id="WP_009541058.1">
    <property type="nucleotide sequence ID" value="NZ_ANHY01000012.1"/>
</dbReference>
<organism evidence="2 3">
    <name type="scientific">Caenispirillum salinarum AK4</name>
    <dbReference type="NCBI Taxonomy" id="1238182"/>
    <lineage>
        <taxon>Bacteria</taxon>
        <taxon>Pseudomonadati</taxon>
        <taxon>Pseudomonadota</taxon>
        <taxon>Alphaproteobacteria</taxon>
        <taxon>Rhodospirillales</taxon>
        <taxon>Novispirillaceae</taxon>
        <taxon>Caenispirillum</taxon>
    </lineage>
</organism>
<dbReference type="AlphaFoldDB" id="K9GWF0"/>
<feature type="domain" description="ChrR-like cupin" evidence="1">
    <location>
        <begin position="110"/>
        <end position="198"/>
    </location>
</feature>
<dbReference type="InterPro" id="IPR025979">
    <property type="entry name" value="ChrR-like_cupin_dom"/>
</dbReference>
<accession>K9GWF0</accession>
<protein>
    <submittedName>
        <fullName evidence="2">Anti-sigma factor</fullName>
    </submittedName>
</protein>
<sequence>MIKIHHHPGDDLLVAYAAGSLDEGLSLMVATHTALCPACRARVAEAEAIGGVLVEDMEPDVLSEDSLAAVMARLDEPEPVPISKSAPEVDAATRDLIPEPLRSYLKGGIDSLPWRSMGPAVKGLDLPVSGMSKARLFRIKPGAAMPQHSHNGPEYTMVLAGGFSDEMGSFARGDVACADESMLHQPVADEGEPCLCLAVTDAPLRFTGVVPRLFQPFFGI</sequence>
<dbReference type="InterPro" id="IPR012807">
    <property type="entry name" value="Anti-sigma_ChrR"/>
</dbReference>
<dbReference type="Proteomes" id="UP000009881">
    <property type="component" value="Unassembled WGS sequence"/>
</dbReference>
<dbReference type="OrthoDB" id="2988517at2"/>
<reference evidence="2 3" key="1">
    <citation type="journal article" date="2013" name="Genome Announc.">
        <title>Draft Genome Sequence of an Alphaproteobacterium, Caenispirillum salinarum AK4(T), Isolated from a Solar Saltern.</title>
        <authorList>
            <person name="Khatri I."/>
            <person name="Singh A."/>
            <person name="Korpole S."/>
            <person name="Pinnaka A.K."/>
            <person name="Subramanian S."/>
        </authorList>
    </citation>
    <scope>NUCLEOTIDE SEQUENCE [LARGE SCALE GENOMIC DNA]</scope>
    <source>
        <strain evidence="2 3">AK4</strain>
    </source>
</reference>
<dbReference type="EMBL" id="ANHY01000012">
    <property type="protein sequence ID" value="EKV29577.1"/>
    <property type="molecule type" value="Genomic_DNA"/>
</dbReference>
<comment type="caution">
    <text evidence="2">The sequence shown here is derived from an EMBL/GenBank/DDBJ whole genome shotgun (WGS) entry which is preliminary data.</text>
</comment>
<dbReference type="eggNOG" id="COG3806">
    <property type="taxonomic scope" value="Bacteria"/>
</dbReference>
<dbReference type="STRING" id="1238182.C882_0399"/>
<dbReference type="InterPro" id="IPR041916">
    <property type="entry name" value="Anti_sigma_zinc_sf"/>
</dbReference>
<dbReference type="CDD" id="cd20301">
    <property type="entry name" value="cupin_ChrR"/>
    <property type="match status" value="1"/>
</dbReference>
<evidence type="ECO:0000313" key="3">
    <source>
        <dbReference type="Proteomes" id="UP000009881"/>
    </source>
</evidence>
<evidence type="ECO:0000313" key="2">
    <source>
        <dbReference type="EMBL" id="EKV29577.1"/>
    </source>
</evidence>
<dbReference type="Pfam" id="PF12973">
    <property type="entry name" value="Cupin_7"/>
    <property type="match status" value="1"/>
</dbReference>
<evidence type="ECO:0000259" key="1">
    <source>
        <dbReference type="Pfam" id="PF12973"/>
    </source>
</evidence>
<dbReference type="NCBIfam" id="TIGR02451">
    <property type="entry name" value="anti_sig_ChrR"/>
    <property type="match status" value="1"/>
</dbReference>
<name>K9GWF0_9PROT</name>
<dbReference type="SUPFAM" id="SSF51182">
    <property type="entry name" value="RmlC-like cupins"/>
    <property type="match status" value="1"/>
</dbReference>
<dbReference type="Gene3D" id="1.10.10.1320">
    <property type="entry name" value="Anti-sigma factor, zinc-finger domain"/>
    <property type="match status" value="1"/>
</dbReference>
<proteinExistence type="predicted"/>
<dbReference type="Gene3D" id="2.60.120.10">
    <property type="entry name" value="Jelly Rolls"/>
    <property type="match status" value="1"/>
</dbReference>
<keyword evidence="3" id="KW-1185">Reference proteome</keyword>
<dbReference type="InterPro" id="IPR014710">
    <property type="entry name" value="RmlC-like_jellyroll"/>
</dbReference>
<dbReference type="InterPro" id="IPR011051">
    <property type="entry name" value="RmlC_Cupin_sf"/>
</dbReference>